<accession>A0A3B0TMM3</accession>
<dbReference type="AlphaFoldDB" id="A0A3B0TMM3"/>
<sequence>MIIPIVILDVFLEVYHQVAFRLYNLERIKRSDHIRIDRQRLKYLTFLEKTWCTYCGYANGLLEYAGTIAGETERYWCGVKHKINNKNDTFIEPSYQKDFLEYGDEEGYKKLTRKK</sequence>
<reference evidence="1" key="1">
    <citation type="submission" date="2018-06" db="EMBL/GenBank/DDBJ databases">
        <authorList>
            <person name="Zhirakovskaya E."/>
        </authorList>
    </citation>
    <scope>NUCLEOTIDE SEQUENCE</scope>
</reference>
<protein>
    <submittedName>
        <fullName evidence="1">Uncharacterized protein</fullName>
    </submittedName>
</protein>
<evidence type="ECO:0000313" key="1">
    <source>
        <dbReference type="EMBL" id="VAW13459.1"/>
    </source>
</evidence>
<gene>
    <name evidence="1" type="ORF">MNBD_BACTEROID05-319</name>
</gene>
<dbReference type="EMBL" id="UOEN01000170">
    <property type="protein sequence ID" value="VAW13459.1"/>
    <property type="molecule type" value="Genomic_DNA"/>
</dbReference>
<proteinExistence type="predicted"/>
<organism evidence="1">
    <name type="scientific">hydrothermal vent metagenome</name>
    <dbReference type="NCBI Taxonomy" id="652676"/>
    <lineage>
        <taxon>unclassified sequences</taxon>
        <taxon>metagenomes</taxon>
        <taxon>ecological metagenomes</taxon>
    </lineage>
</organism>
<name>A0A3B0TMM3_9ZZZZ</name>